<dbReference type="InterPro" id="IPR012334">
    <property type="entry name" value="Pectin_lyas_fold"/>
</dbReference>
<dbReference type="InterPro" id="IPR008638">
    <property type="entry name" value="FhaB/CdiA-like_TPS"/>
</dbReference>
<organism evidence="3 4">
    <name type="scientific">Paraburkholderia tropica</name>
    <dbReference type="NCBI Taxonomy" id="92647"/>
    <lineage>
        <taxon>Bacteria</taxon>
        <taxon>Pseudomonadati</taxon>
        <taxon>Pseudomonadota</taxon>
        <taxon>Betaproteobacteria</taxon>
        <taxon>Burkholderiales</taxon>
        <taxon>Burkholderiaceae</taxon>
        <taxon>Paraburkholderia</taxon>
    </lineage>
</organism>
<evidence type="ECO:0000256" key="1">
    <source>
        <dbReference type="SAM" id="MobiDB-lite"/>
    </source>
</evidence>
<comment type="caution">
    <text evidence="3">The sequence shown here is derived from an EMBL/GenBank/DDBJ whole genome shotgun (WGS) entry which is preliminary data.</text>
</comment>
<dbReference type="Gene3D" id="2.160.20.10">
    <property type="entry name" value="Single-stranded right-handed beta-helix, Pectin lyase-like"/>
    <property type="match status" value="1"/>
</dbReference>
<dbReference type="SMART" id="SM00912">
    <property type="entry name" value="Haemagg_act"/>
    <property type="match status" value="1"/>
</dbReference>
<accession>A0AAQ1JYJ1</accession>
<dbReference type="NCBIfam" id="TIGR01731">
    <property type="entry name" value="fil_hemag_20aa"/>
    <property type="match status" value="18"/>
</dbReference>
<protein>
    <submittedName>
        <fullName evidence="3">Filamentous hemagglutinin</fullName>
    </submittedName>
</protein>
<evidence type="ECO:0000259" key="2">
    <source>
        <dbReference type="SMART" id="SM00912"/>
    </source>
</evidence>
<feature type="domain" description="Filamentous haemagglutinin FhaB/tRNA nuclease CdiA-like TPS" evidence="2">
    <location>
        <begin position="92"/>
        <end position="212"/>
    </location>
</feature>
<dbReference type="EMBL" id="FNZM01000036">
    <property type="protein sequence ID" value="SEK15283.1"/>
    <property type="molecule type" value="Genomic_DNA"/>
</dbReference>
<dbReference type="InterPro" id="IPR010069">
    <property type="entry name" value="CdiA_FHA1_rpt"/>
</dbReference>
<feature type="compositionally biased region" description="Polar residues" evidence="1">
    <location>
        <begin position="3048"/>
        <end position="3065"/>
    </location>
</feature>
<evidence type="ECO:0000313" key="3">
    <source>
        <dbReference type="EMBL" id="SEK15283.1"/>
    </source>
</evidence>
<feature type="region of interest" description="Disordered" evidence="1">
    <location>
        <begin position="3029"/>
        <end position="3065"/>
    </location>
</feature>
<dbReference type="Pfam" id="PF14414">
    <property type="entry name" value="WHH"/>
    <property type="match status" value="1"/>
</dbReference>
<dbReference type="InterPro" id="IPR025157">
    <property type="entry name" value="Hemagglutinin_rpt"/>
</dbReference>
<dbReference type="NCBIfam" id="TIGR01901">
    <property type="entry name" value="adhes_NPXG"/>
    <property type="match status" value="1"/>
</dbReference>
<proteinExistence type="predicted"/>
<dbReference type="Proteomes" id="UP000183529">
    <property type="component" value="Unassembled WGS sequence"/>
</dbReference>
<dbReference type="Pfam" id="PF13332">
    <property type="entry name" value="Fil_haemagg_2"/>
    <property type="match status" value="5"/>
</dbReference>
<dbReference type="SUPFAM" id="SSF51126">
    <property type="entry name" value="Pectin lyase-like"/>
    <property type="match status" value="1"/>
</dbReference>
<dbReference type="RefSeq" id="WP_074987691.1">
    <property type="nucleotide sequence ID" value="NZ_CADFGN010000025.1"/>
</dbReference>
<name>A0AAQ1JYJ1_9BURK</name>
<sequence length="3566" mass="351080">MNKNIHRVVFNAVRGLWTAVQETAKAVGKGCLASALRGTRAACARLGRIDMLAMRHAAFAALCVFGMQPVLAEAQVVAAPTAGSKPAVGVTANGLPIVQITAPNGAGVSNNTYSQYNVGANGLILNNASGNVQTQQAGYVAANPNLVAGGARVIVNQVVGGGASQLLGYTEVAGQRADVVIANPAGIYCNGCGFINTNRGVLTTGTPIFGGTGSLDAFHVTGGQIQIGSAGLNASSVDQVDLIARSVAVNGKIWAGQSLNVVAGNNDVRYGDLSAQSLRADGSSPGVAIDVAQLGGMYAGKIMLEGTEAGVGVNSAGTLAAQSGDLQLSSQGKVTLSGTTSASGNVSISSSGGTSNIGSVYATQNAVVSSQGQVVNGGTIAALGNASVVGASVNSSGTLGAGIDASGNATGTGSLSVSGAGAVTLGGQQLAGGDLAVAGSSLNMTGATTEANGSATLVSTGAGGDSGNILHSGASLQVGGTLTAHATGTLTNDQGQTSAAQLNVTAGSISNRGGTLSQTGAGEATLTASGAFDNTGGALKSNGQNTTIRSGGLANANGSITSVHALNLTSSGDIDNTAGQVEAAGAVNVSGANVQNAAGRIVSDNSDGLSLTASGQLANTAGTTAQGATGGLIGGNGNATIHAASLASSGTITAAQALAVTTSGALDNSGGSMSATALQATAGSIRNANGAFSGDTVSIDAPKLDNSGGNITANQLDLSATTLTNRGGTLTQLGTAAMGVSVSSAIDNSAGGVIQTSSSDLTLNPASLNNDGGTITHAGTGTLTIGADGGPGAVTNVGGKIATNGQATISAGSLDDSGGTISAQRGLTATVAGDLNNAGGQIETAGDLSVESGASITNTSGTIAASGNAAIQANALVNGGSITTAQTLKATVGGALDNSSGTLSAQTITASAASFKNASGVVSGDSVSMTVPQLDNSNGRILTNQLAVTATSLANQGGSITQLGSDPISLGVSGTIDNSNGGVIQSNSSDLALASASLDNDGGTITHAGTGTLTIAPGSGTGTLTNVGGNIVTNGQASVTVGTLDNTGGSLASQGVMSAIVRGVLNNTNARLSSGTGLTASSGGELINAGGIIGAGGAAAGSTLNLSASSLNNAGGAIYNVGSGDTTINGGSQIINTNAGGVAGMGSISGNGQVTLAATSIANTQGGQLSGANLQVNAAGNLDNTGGEIGNVAQATGDVGIATGTLASTGGQINSARNLSLTVNTLAGGGAFSAVNDLSMNLQGSFTTSAAYRFDAGHDLTFTLPGTFSNGGALSAVSNLNVNAGTIKNSGSMQAGGKVTTYSATLNNTGTIVGGSVSLNATTVVGNIGTSALIGATDSAGTLEVLAPDIENRDDSTATDTQATTAIYGLGKVVLAGGKNADGSYTNATLIHNQSGLIQSGGDMVLAADKVSNTRRELTTTGFTSSIDPALLESLGISMSGCTSTQMAACAGQEVGWLVPVDPTLIGGAYTEPPHGGQWNSGYQYTTYTGVAVANTVATISPESQIVAGGNLNASSVVAFQNYWSQVAATGDIAAPLKIDNDSWAASGQMQPEVKVTYSGEYHYNNYDDSIRNWQLPFGDAGFVTSNPGGYSQPAPADIRYYTLPSYDSTYVARGTLSGTGVTINNSAGTAGVAPLGLLPGQTITGTGAGTVTGSLATTGGLRSSVATVQGGRVINSGLANFNNPTVAAATAVKVLNNLTVPSGGLFSADTAPNAPYLIETNPAFANQQKWLSSDYYFEQMGMNPGQTQMRLGDGFYEQQLVQNQILSMTGKSVLTNYADTQDEFEALMTSGAQLAKSLDLAPGTGLTPDQVAQLTSNVVIMQTQVVDGQSVLVPVVYLAQASQENMSNGPVIAATDIDLQDAQTVTNSGTITATNSFAISAQNIDSSFGTLQSGGQMSIVSAGNVNLTSATVNSGSLALQAGKDVILNTAVDTLHQSNGVGVTRDTSTLGPLASINVTGNAAIVTGGNLEQNAGGLNVGGALGMSIGGNWDLGVAQTGETKTVVIPNSVSDTHLVSNTGSSVKVGGASMIAVGGDLTASGATFDLGDGGTIAVAGDITLQAAAATSTIDASSSGHDHHGSYATSLHTSDDVVTDTTLHSGDSLSLVSGKDIDMIGSNIDLTKGTAALVAAGDVNIAAAAETHVSDFTASGSHSGVMSSTGRERVSNTASTQADGSLISADSVAISAGKNLNVIGSSIVGTDAVALAATGDVNLTAATETYQDNEYYQEKHSGFSFTGGLGVSVGSSEMHQRYDAGSVTQSQARSTVGASAGNVSIVAGGDLHIGGSDIVAGKSATDTSDATGNIALQAQNIVIDPGQDAAQSHDEQEAHSSGLTVAVTGTPLDTVKNLRADASSGNTFSRGQNTLEEIGASAADTPGISVSYGRSSSSSTTDLSSLTNAGSTLRAGGNVTVNATGGAVKDAAGNMLDGDITVTGSSVSARGTALFSANHDVTFQASTDQLMQSTQSSSSSSGFSLASASLGDFTRWVGGLANNSGVGPSPYNAASSSANGAQTANTQTTSTVVANSVVVKSDTGDINVIGSGISGTQGVDLVASQGAINVLAGLDSSTNHQESSSKKIGDLGSNGTSTGFSVGVASNHGVEDSAAQTQSTMRSQIVSGNGNMTLDAKQDVTVQGSDLSAGGDLALTGKNLNLDPGTDGTQSSASQSSSQFGVSLALGGAVGNAVATINQSMNQASSTDNSRLKALDVAQAGLAAYNAIQVARASMSGPTAQPLIKATVSIGGGTSHSQTQQTTLANDGSTLTAGHDVTLVATGSGTKDASGAATDGDINASGTRISGHNVTLDAARDINLQSARDTSEQSSSNSSSNGSVGVGLAVGGQQNGFTVELAASMAHGNANGQSSTNQDTQIAASNTLSLTSGRDTNLRGAEMAGDSIAANVGRDLNVASQQDTSTYASKQTSGGFQASLCIPPICVGQTVSGSASFSQQTIDSDYQSVNLQSGFYAGNGGFDISVGNHTQLDGGVIASTASPELNNLSTQTLGFTNLENHASYSGDTVGLSASGGFGRSTKDGVTLSTPVAQGANHAPGPQTSQGLGPSGVSLSGTNSDASGTTYAAVSAGTITVRGDAGTGQDSTAGLSRDAANANGSVQNSFDAQKVQDDLAVQQQAGQVGMQIVGDVAQHLEQKANSDVDVAKARLDEAKASGDTAAQQQAQADLDAASLQASLWSNDGAARIASHAVVAGVGAALGGGNVAGAVGGTVAGDVAASYANTAFGNTLGGALLTNIISGAAGAAAGGVIGGGAGALSGAGGALSADLYNRQLHPDEKQKIHDYANGDKTEEDKLTKAACYVVQCWAQYPVGSAEYNANYVSQADLIGLQKELDWVNSQQAGNLFVYTGSQQALDFIYSQKGAFVNGLLNLVPGKHYADQAQAAAKNGDYGSAALLGVASLGDAALGVATGGEAEALEEALGWVRPSGWRLPASNGTWSGVAGDSNWISSNPAVNTITKGQPIPFKSGYPDFSQWSQGTFEIENMTGQSSDFGLVYDAVSEQFGLGSRTAGQDLLKELGLTPHHVEDGVTIQLVPSDLHGNVPHIGGASRLRTGMNND</sequence>
<dbReference type="Pfam" id="PF13018">
    <property type="entry name" value="ESPR"/>
    <property type="match status" value="1"/>
</dbReference>
<dbReference type="InterPro" id="IPR032869">
    <property type="entry name" value="WHH_dom_containing"/>
</dbReference>
<dbReference type="GO" id="GO:0003824">
    <property type="term" value="F:catalytic activity"/>
    <property type="evidence" value="ECO:0007669"/>
    <property type="project" value="UniProtKB-ARBA"/>
</dbReference>
<feature type="compositionally biased region" description="Low complexity" evidence="1">
    <location>
        <begin position="2819"/>
        <end position="2830"/>
    </location>
</feature>
<dbReference type="InterPro" id="IPR024973">
    <property type="entry name" value="ESPR"/>
</dbReference>
<evidence type="ECO:0000313" key="4">
    <source>
        <dbReference type="Proteomes" id="UP000183529"/>
    </source>
</evidence>
<dbReference type="Pfam" id="PF05860">
    <property type="entry name" value="TPS"/>
    <property type="match status" value="1"/>
</dbReference>
<feature type="region of interest" description="Disordered" evidence="1">
    <location>
        <begin position="2776"/>
        <end position="2796"/>
    </location>
</feature>
<dbReference type="InterPro" id="IPR011050">
    <property type="entry name" value="Pectin_lyase_fold/virulence"/>
</dbReference>
<gene>
    <name evidence="3" type="ORF">SAMN05216550_13621</name>
</gene>
<reference evidence="3 4" key="1">
    <citation type="submission" date="2016-10" db="EMBL/GenBank/DDBJ databases">
        <authorList>
            <person name="Varghese N."/>
            <person name="Submissions S."/>
        </authorList>
    </citation>
    <scope>NUCLEOTIDE SEQUENCE [LARGE SCALE GENOMIC DNA]</scope>
    <source>
        <strain evidence="3 4">LMG 22274</strain>
    </source>
</reference>
<feature type="region of interest" description="Disordered" evidence="1">
    <location>
        <begin position="2813"/>
        <end position="2834"/>
    </location>
</feature>